<dbReference type="STRING" id="1192034.CAP_0880"/>
<dbReference type="PANTHER" id="PTHR37292">
    <property type="entry name" value="VNG6097C"/>
    <property type="match status" value="1"/>
</dbReference>
<comment type="caution">
    <text evidence="2">The sequence shown here is derived from an EMBL/GenBank/DDBJ whole genome shotgun (WGS) entry which is preliminary data.</text>
</comment>
<dbReference type="PANTHER" id="PTHR37292:SF2">
    <property type="entry name" value="DUF262 DOMAIN-CONTAINING PROTEIN"/>
    <property type="match status" value="1"/>
</dbReference>
<dbReference type="OrthoDB" id="9798761at2"/>
<evidence type="ECO:0000313" key="3">
    <source>
        <dbReference type="Proteomes" id="UP000019678"/>
    </source>
</evidence>
<dbReference type="EMBL" id="ASRX01000113">
    <property type="protein sequence ID" value="EYF00396.1"/>
    <property type="molecule type" value="Genomic_DNA"/>
</dbReference>
<dbReference type="RefSeq" id="WP_044251458.1">
    <property type="nucleotide sequence ID" value="NZ_ASRX01000113.1"/>
</dbReference>
<dbReference type="AlphaFoldDB" id="A0A017SVQ5"/>
<protein>
    <recommendedName>
        <fullName evidence="1">GmrSD restriction endonucleases N-terminal domain-containing protein</fullName>
    </recommendedName>
</protein>
<dbReference type="Pfam" id="PF03235">
    <property type="entry name" value="GmrSD_N"/>
    <property type="match status" value="1"/>
</dbReference>
<dbReference type="Proteomes" id="UP000019678">
    <property type="component" value="Unassembled WGS sequence"/>
</dbReference>
<accession>A0A017SVQ5</accession>
<gene>
    <name evidence="2" type="ORF">CAP_0880</name>
</gene>
<proteinExistence type="predicted"/>
<organism evidence="2 3">
    <name type="scientific">Chondromyces apiculatus DSM 436</name>
    <dbReference type="NCBI Taxonomy" id="1192034"/>
    <lineage>
        <taxon>Bacteria</taxon>
        <taxon>Pseudomonadati</taxon>
        <taxon>Myxococcota</taxon>
        <taxon>Polyangia</taxon>
        <taxon>Polyangiales</taxon>
        <taxon>Polyangiaceae</taxon>
        <taxon>Chondromyces</taxon>
    </lineage>
</organism>
<sequence>MHAPSFVNEPQVQFLSSLLEEIKRGFLQVPRFQRPFVWRREQQIELLRSIRDGIPIGALLVWRTHNSSLACYDRLGPYRLASPPRGEGAVHQYLLDGHQRLSTLYAALHRPEDEAQEPGNAPPFRAYVDLETRDFHILEEGDESEELNPRYMPLHALLDSIRMVRIQRRLPEAQADRWIETSDEISRAFREYKIAVIPVVSEDLELATATFKRINSQGTEMGRVHMVHALTWSASFDLLQRIADLKEEHLRPLGWQDLDDEQVLDVCKTALRLDLRETTAERLSRELRPKPEVLKDAVLGITGAAHFLRERCSIHAPGLVPHAVQITLLAETFRSHPSPTIPVLDLLHAWFWLSTYTELFFGSGSDRRIRQALEDLRIMAHDARPRWPRERQLEKRSLPPTLDLRSSRAKTLAVRLAEQFPSPPSGREEASAAHLLALEGHNRLLSQLLLRHWVSPSAYGSPGNRFLVQPENVRPLLDALQNRQSTLQAADLQKLRRIHVVSDEALRLLRAGNLNGFIHQRRHDLDALEDAFFAPLAARFQPALRGS</sequence>
<feature type="domain" description="GmrSD restriction endonucleases N-terminal" evidence="1">
    <location>
        <begin position="15"/>
        <end position="224"/>
    </location>
</feature>
<evidence type="ECO:0000313" key="2">
    <source>
        <dbReference type="EMBL" id="EYF00396.1"/>
    </source>
</evidence>
<keyword evidence="3" id="KW-1185">Reference proteome</keyword>
<dbReference type="InterPro" id="IPR004919">
    <property type="entry name" value="GmrSD_N"/>
</dbReference>
<evidence type="ECO:0000259" key="1">
    <source>
        <dbReference type="Pfam" id="PF03235"/>
    </source>
</evidence>
<reference evidence="2 3" key="1">
    <citation type="submission" date="2013-05" db="EMBL/GenBank/DDBJ databases">
        <title>Genome assembly of Chondromyces apiculatus DSM 436.</title>
        <authorList>
            <person name="Sharma G."/>
            <person name="Khatri I."/>
            <person name="Kaur C."/>
            <person name="Mayilraj S."/>
            <person name="Subramanian S."/>
        </authorList>
    </citation>
    <scope>NUCLEOTIDE SEQUENCE [LARGE SCALE GENOMIC DNA]</scope>
    <source>
        <strain evidence="2 3">DSM 436</strain>
    </source>
</reference>
<dbReference type="eggNOG" id="COG1479">
    <property type="taxonomic scope" value="Bacteria"/>
</dbReference>
<name>A0A017SVQ5_9BACT</name>